<organism evidence="2 3">
    <name type="scientific">Romanomermis culicivorax</name>
    <name type="common">Nematode worm</name>
    <dbReference type="NCBI Taxonomy" id="13658"/>
    <lineage>
        <taxon>Eukaryota</taxon>
        <taxon>Metazoa</taxon>
        <taxon>Ecdysozoa</taxon>
        <taxon>Nematoda</taxon>
        <taxon>Enoplea</taxon>
        <taxon>Dorylaimia</taxon>
        <taxon>Mermithida</taxon>
        <taxon>Mermithoidea</taxon>
        <taxon>Mermithidae</taxon>
        <taxon>Romanomermis</taxon>
    </lineage>
</organism>
<feature type="compositionally biased region" description="Polar residues" evidence="1">
    <location>
        <begin position="95"/>
        <end position="106"/>
    </location>
</feature>
<feature type="region of interest" description="Disordered" evidence="1">
    <location>
        <begin position="1"/>
        <end position="133"/>
    </location>
</feature>
<evidence type="ECO:0000313" key="2">
    <source>
        <dbReference type="Proteomes" id="UP000887565"/>
    </source>
</evidence>
<name>A0A915JT68_ROMCU</name>
<sequence>MTDEPRTRPTRPPSTSRTERGKTPSERTTRRHEQCNQQKTHEETHQTSSWTSATPQLKVTSSKTAAPAKHTPPAHQSESHHSHHKSHSPDDPHQKATQQLPTTGRNSCHHEHRYDARPNRTQSEQTHQVHSTGFNEDAYKHSFRRSPPKLTDYICPLQCDPKIQKGLETLKNQPKVVLPPPMDMEPARSSAPLLPPTVTSLPPTAPVSSRTTTSTMPAQPQLVITTRPVLGVAPPTSYVQRFEPRLLSKAIQLPNYRHFQTTDSLHCITLATPCHLPQIDPSVKFSTPQMLHEMVLIKFSGRLGVRITMAVHIHATNASLALYQYFRDHYHTMYQEQQPPVWPEVAVLILRWVPGLWAE</sequence>
<reference evidence="3" key="1">
    <citation type="submission" date="2022-11" db="UniProtKB">
        <authorList>
            <consortium name="WormBaseParasite"/>
        </authorList>
    </citation>
    <scope>IDENTIFICATION</scope>
</reference>
<protein>
    <submittedName>
        <fullName evidence="3">Uncharacterized protein</fullName>
    </submittedName>
</protein>
<accession>A0A915JT68</accession>
<proteinExistence type="predicted"/>
<feature type="compositionally biased region" description="Basic and acidic residues" evidence="1">
    <location>
        <begin position="108"/>
        <end position="118"/>
    </location>
</feature>
<feature type="compositionally biased region" description="Basic and acidic residues" evidence="1">
    <location>
        <begin position="17"/>
        <end position="45"/>
    </location>
</feature>
<feature type="compositionally biased region" description="Polar residues" evidence="1">
    <location>
        <begin position="119"/>
        <end position="133"/>
    </location>
</feature>
<feature type="compositionally biased region" description="Polar residues" evidence="1">
    <location>
        <begin position="46"/>
        <end position="62"/>
    </location>
</feature>
<evidence type="ECO:0000256" key="1">
    <source>
        <dbReference type="SAM" id="MobiDB-lite"/>
    </source>
</evidence>
<feature type="compositionally biased region" description="Low complexity" evidence="1">
    <location>
        <begin position="194"/>
        <end position="209"/>
    </location>
</feature>
<feature type="compositionally biased region" description="Low complexity" evidence="1">
    <location>
        <begin position="63"/>
        <end position="76"/>
    </location>
</feature>
<keyword evidence="2" id="KW-1185">Reference proteome</keyword>
<evidence type="ECO:0000313" key="3">
    <source>
        <dbReference type="WBParaSite" id="nRc.2.0.1.t29259-RA"/>
    </source>
</evidence>
<dbReference type="WBParaSite" id="nRc.2.0.1.t29259-RA">
    <property type="protein sequence ID" value="nRc.2.0.1.t29259-RA"/>
    <property type="gene ID" value="nRc.2.0.1.g29259"/>
</dbReference>
<dbReference type="Proteomes" id="UP000887565">
    <property type="component" value="Unplaced"/>
</dbReference>
<dbReference type="AlphaFoldDB" id="A0A915JT68"/>
<feature type="region of interest" description="Disordered" evidence="1">
    <location>
        <begin position="194"/>
        <end position="216"/>
    </location>
</feature>